<name>A0A401S7K8_CHIPU</name>
<protein>
    <submittedName>
        <fullName evidence="1">Uncharacterized protein</fullName>
    </submittedName>
</protein>
<evidence type="ECO:0000313" key="1">
    <source>
        <dbReference type="EMBL" id="GCC26388.1"/>
    </source>
</evidence>
<dbReference type="AlphaFoldDB" id="A0A401S7K8"/>
<proteinExistence type="predicted"/>
<accession>A0A401S7K8</accession>
<reference evidence="1 2" key="1">
    <citation type="journal article" date="2018" name="Nat. Ecol. Evol.">
        <title>Shark genomes provide insights into elasmobranch evolution and the origin of vertebrates.</title>
        <authorList>
            <person name="Hara Y"/>
            <person name="Yamaguchi K"/>
            <person name="Onimaru K"/>
            <person name="Kadota M"/>
            <person name="Koyanagi M"/>
            <person name="Keeley SD"/>
            <person name="Tatsumi K"/>
            <person name="Tanaka K"/>
            <person name="Motone F"/>
            <person name="Kageyama Y"/>
            <person name="Nozu R"/>
            <person name="Adachi N"/>
            <person name="Nishimura O"/>
            <person name="Nakagawa R"/>
            <person name="Tanegashima C"/>
            <person name="Kiyatake I"/>
            <person name="Matsumoto R"/>
            <person name="Murakumo K"/>
            <person name="Nishida K"/>
            <person name="Terakita A"/>
            <person name="Kuratani S"/>
            <person name="Sato K"/>
            <person name="Hyodo S Kuraku.S."/>
        </authorList>
    </citation>
    <scope>NUCLEOTIDE SEQUENCE [LARGE SCALE GENOMIC DNA]</scope>
</reference>
<evidence type="ECO:0000313" key="2">
    <source>
        <dbReference type="Proteomes" id="UP000287033"/>
    </source>
</evidence>
<organism evidence="1 2">
    <name type="scientific">Chiloscyllium punctatum</name>
    <name type="common">Brownbanded bambooshark</name>
    <name type="synonym">Hemiscyllium punctatum</name>
    <dbReference type="NCBI Taxonomy" id="137246"/>
    <lineage>
        <taxon>Eukaryota</taxon>
        <taxon>Metazoa</taxon>
        <taxon>Chordata</taxon>
        <taxon>Craniata</taxon>
        <taxon>Vertebrata</taxon>
        <taxon>Chondrichthyes</taxon>
        <taxon>Elasmobranchii</taxon>
        <taxon>Galeomorphii</taxon>
        <taxon>Galeoidea</taxon>
        <taxon>Orectolobiformes</taxon>
        <taxon>Hemiscylliidae</taxon>
        <taxon>Chiloscyllium</taxon>
    </lineage>
</organism>
<sequence length="171" mass="19589">MRLCVKRSLWQEPKTMPSVMPKFKYDNSLRAFGRFHPEQHVAEKQKGAKDRSLGGSRCNTEEAIIWLWNGQEQNELEGGTAVLGLQRLLNCDKACRPFEEDEECRLCMVIERGIHMFQFQQEPPEAWLEKEADQPNEAEQAAKQSPQAAARAAYQMVTYFLPKLAGTLDIC</sequence>
<dbReference type="Proteomes" id="UP000287033">
    <property type="component" value="Unassembled WGS sequence"/>
</dbReference>
<comment type="caution">
    <text evidence="1">The sequence shown here is derived from an EMBL/GenBank/DDBJ whole genome shotgun (WGS) entry which is preliminary data.</text>
</comment>
<keyword evidence="2" id="KW-1185">Reference proteome</keyword>
<dbReference type="EMBL" id="BEZZ01000121">
    <property type="protein sequence ID" value="GCC26388.1"/>
    <property type="molecule type" value="Genomic_DNA"/>
</dbReference>
<gene>
    <name evidence="1" type="ORF">chiPu_0004804</name>
</gene>